<organism evidence="2">
    <name type="scientific">Sesamum radiatum</name>
    <name type="common">Black benniseed</name>
    <dbReference type="NCBI Taxonomy" id="300843"/>
    <lineage>
        <taxon>Eukaryota</taxon>
        <taxon>Viridiplantae</taxon>
        <taxon>Streptophyta</taxon>
        <taxon>Embryophyta</taxon>
        <taxon>Tracheophyta</taxon>
        <taxon>Spermatophyta</taxon>
        <taxon>Magnoliopsida</taxon>
        <taxon>eudicotyledons</taxon>
        <taxon>Gunneridae</taxon>
        <taxon>Pentapetalae</taxon>
        <taxon>asterids</taxon>
        <taxon>lamiids</taxon>
        <taxon>Lamiales</taxon>
        <taxon>Pedaliaceae</taxon>
        <taxon>Sesamum</taxon>
    </lineage>
</organism>
<feature type="compositionally biased region" description="Pro residues" evidence="1">
    <location>
        <begin position="35"/>
        <end position="47"/>
    </location>
</feature>
<gene>
    <name evidence="2" type="ORF">Sradi_2363400</name>
</gene>
<dbReference type="EMBL" id="JACGWJ010000009">
    <property type="protein sequence ID" value="KAL0400201.1"/>
    <property type="molecule type" value="Genomic_DNA"/>
</dbReference>
<reference evidence="2" key="1">
    <citation type="submission" date="2020-06" db="EMBL/GenBank/DDBJ databases">
        <authorList>
            <person name="Li T."/>
            <person name="Hu X."/>
            <person name="Zhang T."/>
            <person name="Song X."/>
            <person name="Zhang H."/>
            <person name="Dai N."/>
            <person name="Sheng W."/>
            <person name="Hou X."/>
            <person name="Wei L."/>
        </authorList>
    </citation>
    <scope>NUCLEOTIDE SEQUENCE</scope>
    <source>
        <strain evidence="2">G02</strain>
        <tissue evidence="2">Leaf</tissue>
    </source>
</reference>
<evidence type="ECO:0000313" key="2">
    <source>
        <dbReference type="EMBL" id="KAL0400201.1"/>
    </source>
</evidence>
<protein>
    <submittedName>
        <fullName evidence="2">Uncharacterized protein</fullName>
    </submittedName>
</protein>
<sequence>MQVNGAGQAPSREQSPPHEQAPLNEEVMPPHEQSSPPPYVEPHPPNISPQEAMIQLTQEALLALIRDASARAAAQAMI</sequence>
<evidence type="ECO:0000256" key="1">
    <source>
        <dbReference type="SAM" id="MobiDB-lite"/>
    </source>
</evidence>
<dbReference type="AlphaFoldDB" id="A0AAW2T984"/>
<reference evidence="2" key="2">
    <citation type="journal article" date="2024" name="Plant">
        <title>Genomic evolution and insights into agronomic trait innovations of Sesamum species.</title>
        <authorList>
            <person name="Miao H."/>
            <person name="Wang L."/>
            <person name="Qu L."/>
            <person name="Liu H."/>
            <person name="Sun Y."/>
            <person name="Le M."/>
            <person name="Wang Q."/>
            <person name="Wei S."/>
            <person name="Zheng Y."/>
            <person name="Lin W."/>
            <person name="Duan Y."/>
            <person name="Cao H."/>
            <person name="Xiong S."/>
            <person name="Wang X."/>
            <person name="Wei L."/>
            <person name="Li C."/>
            <person name="Ma Q."/>
            <person name="Ju M."/>
            <person name="Zhao R."/>
            <person name="Li G."/>
            <person name="Mu C."/>
            <person name="Tian Q."/>
            <person name="Mei H."/>
            <person name="Zhang T."/>
            <person name="Gao T."/>
            <person name="Zhang H."/>
        </authorList>
    </citation>
    <scope>NUCLEOTIDE SEQUENCE</scope>
    <source>
        <strain evidence="2">G02</strain>
    </source>
</reference>
<comment type="caution">
    <text evidence="2">The sequence shown here is derived from an EMBL/GenBank/DDBJ whole genome shotgun (WGS) entry which is preliminary data.</text>
</comment>
<name>A0AAW2T984_SESRA</name>
<accession>A0AAW2T984</accession>
<feature type="region of interest" description="Disordered" evidence="1">
    <location>
        <begin position="1"/>
        <end position="52"/>
    </location>
</feature>
<proteinExistence type="predicted"/>